<organism evidence="1 2">
    <name type="scientific">Citrullus colocynthis</name>
    <name type="common">colocynth</name>
    <dbReference type="NCBI Taxonomy" id="252529"/>
    <lineage>
        <taxon>Eukaryota</taxon>
        <taxon>Viridiplantae</taxon>
        <taxon>Streptophyta</taxon>
        <taxon>Embryophyta</taxon>
        <taxon>Tracheophyta</taxon>
        <taxon>Spermatophyta</taxon>
        <taxon>Magnoliopsida</taxon>
        <taxon>eudicotyledons</taxon>
        <taxon>Gunneridae</taxon>
        <taxon>Pentapetalae</taxon>
        <taxon>rosids</taxon>
        <taxon>fabids</taxon>
        <taxon>Cucurbitales</taxon>
        <taxon>Cucurbitaceae</taxon>
        <taxon>Benincaseae</taxon>
        <taxon>Citrullus</taxon>
    </lineage>
</organism>
<dbReference type="EMBL" id="OZ021737">
    <property type="protein sequence ID" value="CAK9317982.1"/>
    <property type="molecule type" value="Genomic_DNA"/>
</dbReference>
<sequence length="272" mass="30864">MGNAMGKGSRKRRKRTTKVMKINGETFKITIPTTAYEVTSHHPNHLLYESQSLKQFGLRAKPLDPNHQLKPKTLYFLLQLPTLPGDHRPLRRVCSDLHLSASDRLECLMLSRRSVSDLQTLRFNPPRLSTDGGATKPMQVKFRVRRVEFERLMKECKDKVEATERIVDFFARSRDNGDGGREEELFWTMGGACIGKPPQCSHDTHTNKCRSTTMLLGSIVALSEFHQNVVLEKKHRAWRLAVSLHHALKDILVTFTLPLTIANLLGKGATSI</sequence>
<keyword evidence="2" id="KW-1185">Reference proteome</keyword>
<evidence type="ECO:0000313" key="2">
    <source>
        <dbReference type="Proteomes" id="UP001642487"/>
    </source>
</evidence>
<dbReference type="PANTHER" id="PTHR33148:SF3">
    <property type="entry name" value="DUF4228 DOMAIN PROTEIN"/>
    <property type="match status" value="1"/>
</dbReference>
<protein>
    <submittedName>
        <fullName evidence="1">Uncharacterized protein</fullName>
    </submittedName>
</protein>
<reference evidence="1 2" key="1">
    <citation type="submission" date="2024-03" db="EMBL/GenBank/DDBJ databases">
        <authorList>
            <person name="Gkanogiannis A."/>
            <person name="Becerra Lopez-Lavalle L."/>
        </authorList>
    </citation>
    <scope>NUCLEOTIDE SEQUENCE [LARGE SCALE GENOMIC DNA]</scope>
</reference>
<dbReference type="PANTHER" id="PTHR33148">
    <property type="entry name" value="PLASTID MOVEMENT IMPAIRED PROTEIN-RELATED"/>
    <property type="match status" value="1"/>
</dbReference>
<evidence type="ECO:0000313" key="1">
    <source>
        <dbReference type="EMBL" id="CAK9317982.1"/>
    </source>
</evidence>
<accession>A0ABP0YDD9</accession>
<dbReference type="Proteomes" id="UP001642487">
    <property type="component" value="Chromosome 3"/>
</dbReference>
<proteinExistence type="predicted"/>
<gene>
    <name evidence="1" type="ORF">CITCOLO1_LOCUS9935</name>
</gene>
<dbReference type="InterPro" id="IPR025322">
    <property type="entry name" value="PADRE_dom"/>
</dbReference>
<name>A0ABP0YDD9_9ROSI</name>
<dbReference type="Pfam" id="PF14009">
    <property type="entry name" value="PADRE"/>
    <property type="match status" value="1"/>
</dbReference>